<evidence type="ECO:0000259" key="3">
    <source>
        <dbReference type="PROSITE" id="PS50158"/>
    </source>
</evidence>
<keyword evidence="1" id="KW-0863">Zinc-finger</keyword>
<feature type="domain" description="CCHC-type" evidence="3">
    <location>
        <begin position="209"/>
        <end position="222"/>
    </location>
</feature>
<sequence>MDDNHFDRIVRFTSTKEAWEHIQSEYYGSSRIVSIKGLGYELEEKEVVSKVMRSLTIKYDNVVTSIEEARDVDKLSLNELSGSLQAYEARLNRFVDQPTNKVLYVKGEASTSSGSPLESEDWSSDFYRGRGYARGRGRGFRGRGRGYDAGGRGGMNNTKGTFDVPRGYSCDSQSYAQLEQQYGRGGQRQSHRTTTNQRGGRGSYQGVQCFHCGKYGHIKAYCWSLNRVQEQNINTEESQQSSDTGSLFMVHDATMKTDQENSAIWLLDSGCSHHMTGKKALVTKLDESLCHIVKLVDDQEVKVNGERICCYYSSKWRKEIHS</sequence>
<proteinExistence type="predicted"/>
<dbReference type="AlphaFoldDB" id="A0AB40AVH7"/>
<accession>A0AB40AVH7</accession>
<keyword evidence="1" id="KW-0862">Zinc</keyword>
<evidence type="ECO:0000313" key="4">
    <source>
        <dbReference type="Proteomes" id="UP001515500"/>
    </source>
</evidence>
<dbReference type="GO" id="GO:0008270">
    <property type="term" value="F:zinc ion binding"/>
    <property type="evidence" value="ECO:0007669"/>
    <property type="project" value="UniProtKB-KW"/>
</dbReference>
<organism evidence="4 5">
    <name type="scientific">Dioscorea cayennensis subsp. rotundata</name>
    <name type="common">White Guinea yam</name>
    <name type="synonym">Dioscorea rotundata</name>
    <dbReference type="NCBI Taxonomy" id="55577"/>
    <lineage>
        <taxon>Eukaryota</taxon>
        <taxon>Viridiplantae</taxon>
        <taxon>Streptophyta</taxon>
        <taxon>Embryophyta</taxon>
        <taxon>Tracheophyta</taxon>
        <taxon>Spermatophyta</taxon>
        <taxon>Magnoliopsida</taxon>
        <taxon>Liliopsida</taxon>
        <taxon>Dioscoreales</taxon>
        <taxon>Dioscoreaceae</taxon>
        <taxon>Dioscorea</taxon>
    </lineage>
</organism>
<dbReference type="GO" id="GO:0003676">
    <property type="term" value="F:nucleic acid binding"/>
    <property type="evidence" value="ECO:0007669"/>
    <property type="project" value="InterPro"/>
</dbReference>
<dbReference type="SUPFAM" id="SSF57756">
    <property type="entry name" value="Retrovirus zinc finger-like domains"/>
    <property type="match status" value="1"/>
</dbReference>
<dbReference type="InterPro" id="IPR054722">
    <property type="entry name" value="PolX-like_BBD"/>
</dbReference>
<dbReference type="InterPro" id="IPR036875">
    <property type="entry name" value="Znf_CCHC_sf"/>
</dbReference>
<evidence type="ECO:0000256" key="1">
    <source>
        <dbReference type="PROSITE-ProRule" id="PRU00047"/>
    </source>
</evidence>
<dbReference type="InterPro" id="IPR001878">
    <property type="entry name" value="Znf_CCHC"/>
</dbReference>
<dbReference type="PANTHER" id="PTHR47481:SF31">
    <property type="entry name" value="OS01G0873500 PROTEIN"/>
    <property type="match status" value="1"/>
</dbReference>
<keyword evidence="1" id="KW-0479">Metal-binding</keyword>
<keyword evidence="4" id="KW-1185">Reference proteome</keyword>
<dbReference type="RefSeq" id="XP_039119057.1">
    <property type="nucleotide sequence ID" value="XM_039263123.1"/>
</dbReference>
<protein>
    <submittedName>
        <fullName evidence="5">Uncharacterized protein LOC120255260</fullName>
    </submittedName>
</protein>
<dbReference type="Proteomes" id="UP001515500">
    <property type="component" value="Unplaced"/>
</dbReference>
<name>A0AB40AVH7_DIOCR</name>
<feature type="region of interest" description="Disordered" evidence="2">
    <location>
        <begin position="138"/>
        <end position="163"/>
    </location>
</feature>
<dbReference type="GeneID" id="120255260"/>
<feature type="region of interest" description="Disordered" evidence="2">
    <location>
        <begin position="180"/>
        <end position="201"/>
    </location>
</feature>
<evidence type="ECO:0000313" key="5">
    <source>
        <dbReference type="RefSeq" id="XP_039119057.1"/>
    </source>
</evidence>
<dbReference type="PROSITE" id="PS50158">
    <property type="entry name" value="ZF_CCHC"/>
    <property type="match status" value="1"/>
</dbReference>
<dbReference type="PANTHER" id="PTHR47481">
    <property type="match status" value="1"/>
</dbReference>
<dbReference type="Gene3D" id="4.10.60.10">
    <property type="entry name" value="Zinc finger, CCHC-type"/>
    <property type="match status" value="1"/>
</dbReference>
<dbReference type="Pfam" id="PF22936">
    <property type="entry name" value="Pol_BBD"/>
    <property type="match status" value="1"/>
</dbReference>
<reference evidence="5" key="1">
    <citation type="submission" date="2025-08" db="UniProtKB">
        <authorList>
            <consortium name="RefSeq"/>
        </authorList>
    </citation>
    <scope>IDENTIFICATION</scope>
</reference>
<evidence type="ECO:0000256" key="2">
    <source>
        <dbReference type="SAM" id="MobiDB-lite"/>
    </source>
</evidence>
<gene>
    <name evidence="5" type="primary">LOC120255260</name>
</gene>